<keyword evidence="3" id="KW-1185">Reference proteome</keyword>
<accession>A0A5B7DZK0</accession>
<name>A0A5B7DZK0_PORTR</name>
<proteinExistence type="predicted"/>
<dbReference type="AlphaFoldDB" id="A0A5B7DZK0"/>
<dbReference type="EMBL" id="VSRR010001699">
    <property type="protein sequence ID" value="MPC27151.1"/>
    <property type="molecule type" value="Genomic_DNA"/>
</dbReference>
<sequence>MKTPLQTPYIATRTSQITRRTITTPCLTSGQMEARMMFLPVSGQCLWCSQNSSNSCRTSSVIAVLPLRFLLSTYVGDTVTQELTTAPQHYWHTLTVTLFALTTKSTQGRASRTSGRHRRLTTPLEPRQQERRLKALGTTQRRPGYHLSETPHTDQNCKALRDHTRGWDRQGHTTPPHQILTTPPHHLTKH</sequence>
<feature type="compositionally biased region" description="Basic and acidic residues" evidence="1">
    <location>
        <begin position="159"/>
        <end position="171"/>
    </location>
</feature>
<reference evidence="2 3" key="1">
    <citation type="submission" date="2019-05" db="EMBL/GenBank/DDBJ databases">
        <title>Another draft genome of Portunus trituberculatus and its Hox gene families provides insights of decapod evolution.</title>
        <authorList>
            <person name="Jeong J.-H."/>
            <person name="Song I."/>
            <person name="Kim S."/>
            <person name="Choi T."/>
            <person name="Kim D."/>
            <person name="Ryu S."/>
            <person name="Kim W."/>
        </authorList>
    </citation>
    <scope>NUCLEOTIDE SEQUENCE [LARGE SCALE GENOMIC DNA]</scope>
    <source>
        <tissue evidence="2">Muscle</tissue>
    </source>
</reference>
<evidence type="ECO:0000313" key="2">
    <source>
        <dbReference type="EMBL" id="MPC27151.1"/>
    </source>
</evidence>
<protein>
    <submittedName>
        <fullName evidence="2">Uncharacterized protein</fullName>
    </submittedName>
</protein>
<dbReference type="Proteomes" id="UP000324222">
    <property type="component" value="Unassembled WGS sequence"/>
</dbReference>
<organism evidence="2 3">
    <name type="scientific">Portunus trituberculatus</name>
    <name type="common">Swimming crab</name>
    <name type="synonym">Neptunus trituberculatus</name>
    <dbReference type="NCBI Taxonomy" id="210409"/>
    <lineage>
        <taxon>Eukaryota</taxon>
        <taxon>Metazoa</taxon>
        <taxon>Ecdysozoa</taxon>
        <taxon>Arthropoda</taxon>
        <taxon>Crustacea</taxon>
        <taxon>Multicrustacea</taxon>
        <taxon>Malacostraca</taxon>
        <taxon>Eumalacostraca</taxon>
        <taxon>Eucarida</taxon>
        <taxon>Decapoda</taxon>
        <taxon>Pleocyemata</taxon>
        <taxon>Brachyura</taxon>
        <taxon>Eubrachyura</taxon>
        <taxon>Portunoidea</taxon>
        <taxon>Portunidae</taxon>
        <taxon>Portuninae</taxon>
        <taxon>Portunus</taxon>
    </lineage>
</organism>
<comment type="caution">
    <text evidence="2">The sequence shown here is derived from an EMBL/GenBank/DDBJ whole genome shotgun (WGS) entry which is preliminary data.</text>
</comment>
<gene>
    <name evidence="2" type="ORF">E2C01_020314</name>
</gene>
<evidence type="ECO:0000256" key="1">
    <source>
        <dbReference type="SAM" id="MobiDB-lite"/>
    </source>
</evidence>
<evidence type="ECO:0000313" key="3">
    <source>
        <dbReference type="Proteomes" id="UP000324222"/>
    </source>
</evidence>
<feature type="region of interest" description="Disordered" evidence="1">
    <location>
        <begin position="106"/>
        <end position="190"/>
    </location>
</feature>
<feature type="compositionally biased region" description="Polar residues" evidence="1">
    <location>
        <begin position="172"/>
        <end position="181"/>
    </location>
</feature>